<evidence type="ECO:0000313" key="2">
    <source>
        <dbReference type="Proteomes" id="UP001576780"/>
    </source>
</evidence>
<comment type="caution">
    <text evidence="1">The sequence shown here is derived from an EMBL/GenBank/DDBJ whole genome shotgun (WGS) entry which is preliminary data.</text>
</comment>
<dbReference type="Proteomes" id="UP001576780">
    <property type="component" value="Unassembled WGS sequence"/>
</dbReference>
<reference evidence="1 2" key="1">
    <citation type="submission" date="2024-09" db="EMBL/GenBank/DDBJ databases">
        <title>Floridaenema gen nov. (Aerosakkonemataceae, Aerosakkonematales ord. nov., Cyanobacteria) from benthic tropical and subtropical fresh waters, with the description of four new species.</title>
        <authorList>
            <person name="Moretto J.A."/>
            <person name="Berthold D.E."/>
            <person name="Lefler F.W."/>
            <person name="Huang I.-S."/>
            <person name="Laughinghouse H. IV."/>
        </authorList>
    </citation>
    <scope>NUCLEOTIDE SEQUENCE [LARGE SCALE GENOMIC DNA]</scope>
    <source>
        <strain evidence="1 2">BLCC-F167</strain>
    </source>
</reference>
<name>A0ABV4WKS2_9CYAN</name>
<dbReference type="RefSeq" id="WP_413278098.1">
    <property type="nucleotide sequence ID" value="NZ_JBHFNT010000117.1"/>
</dbReference>
<accession>A0ABV4WKS2</accession>
<organism evidence="1 2">
    <name type="scientific">Floridaenema evergladense BLCC-F167</name>
    <dbReference type="NCBI Taxonomy" id="3153639"/>
    <lineage>
        <taxon>Bacteria</taxon>
        <taxon>Bacillati</taxon>
        <taxon>Cyanobacteriota</taxon>
        <taxon>Cyanophyceae</taxon>
        <taxon>Oscillatoriophycideae</taxon>
        <taxon>Aerosakkonematales</taxon>
        <taxon>Aerosakkonemataceae</taxon>
        <taxon>Floridanema</taxon>
        <taxon>Floridanema evergladense</taxon>
    </lineage>
</organism>
<proteinExistence type="predicted"/>
<sequence length="67" mass="8172">MNQPKKVPDPEKLKRTHERFQQTIYQLDMLNLKLEELNAMLEADLRRQKLERLERRKKFAIAPKPQE</sequence>
<dbReference type="EMBL" id="JBHFNT010000117">
    <property type="protein sequence ID" value="MFB2835689.1"/>
    <property type="molecule type" value="Genomic_DNA"/>
</dbReference>
<protein>
    <submittedName>
        <fullName evidence="1">Uncharacterized protein</fullName>
    </submittedName>
</protein>
<gene>
    <name evidence="1" type="ORF">ACE1CA_14245</name>
</gene>
<evidence type="ECO:0000313" key="1">
    <source>
        <dbReference type="EMBL" id="MFB2835689.1"/>
    </source>
</evidence>
<keyword evidence="2" id="KW-1185">Reference proteome</keyword>